<gene>
    <name evidence="1" type="ORF">SCHCODRAFT_109292</name>
</gene>
<evidence type="ECO:0000313" key="2">
    <source>
        <dbReference type="Proteomes" id="UP000007431"/>
    </source>
</evidence>
<protein>
    <submittedName>
        <fullName evidence="1">Uncharacterized protein</fullName>
    </submittedName>
</protein>
<evidence type="ECO:0000313" key="1">
    <source>
        <dbReference type="EMBL" id="EFI97446.1"/>
    </source>
</evidence>
<dbReference type="Proteomes" id="UP000007431">
    <property type="component" value="Unassembled WGS sequence"/>
</dbReference>
<dbReference type="GeneID" id="9596435"/>
<dbReference type="EMBL" id="GL377306">
    <property type="protein sequence ID" value="EFI97446.1"/>
    <property type="molecule type" value="Genomic_DNA"/>
</dbReference>
<dbReference type="HOGENOM" id="CLU_831975_0_0_1"/>
<dbReference type="AlphaFoldDB" id="D8Q5P9"/>
<dbReference type="RefSeq" id="XP_003032349.1">
    <property type="nucleotide sequence ID" value="XM_003032303.1"/>
</dbReference>
<proteinExistence type="predicted"/>
<reference evidence="1 2" key="1">
    <citation type="journal article" date="2010" name="Nat. Biotechnol.">
        <title>Genome sequence of the model mushroom Schizophyllum commune.</title>
        <authorList>
            <person name="Ohm R.A."/>
            <person name="de Jong J.F."/>
            <person name="Lugones L.G."/>
            <person name="Aerts A."/>
            <person name="Kothe E."/>
            <person name="Stajich J.E."/>
            <person name="de Vries R.P."/>
            <person name="Record E."/>
            <person name="Levasseur A."/>
            <person name="Baker S.E."/>
            <person name="Bartholomew K.A."/>
            <person name="Coutinho P.M."/>
            <person name="Erdmann S."/>
            <person name="Fowler T.J."/>
            <person name="Gathman A.C."/>
            <person name="Lombard V."/>
            <person name="Henrissat B."/>
            <person name="Knabe N."/>
            <person name="Kuees U."/>
            <person name="Lilly W.W."/>
            <person name="Lindquist E."/>
            <person name="Lucas S."/>
            <person name="Magnuson J.K."/>
            <person name="Piumi F."/>
            <person name="Raudaskoski M."/>
            <person name="Salamov A."/>
            <person name="Schmutz J."/>
            <person name="Schwarze F.W.M.R."/>
            <person name="vanKuyk P.A."/>
            <person name="Horton J.S."/>
            <person name="Grigoriev I.V."/>
            <person name="Woesten H.A.B."/>
        </authorList>
    </citation>
    <scope>NUCLEOTIDE SEQUENCE [LARGE SCALE GENOMIC DNA]</scope>
    <source>
        <strain evidence="2">H4-8 / FGSC 9210</strain>
    </source>
</reference>
<feature type="non-terminal residue" evidence="1">
    <location>
        <position position="334"/>
    </location>
</feature>
<dbReference type="KEGG" id="scm:SCHCO_02625259"/>
<keyword evidence="2" id="KW-1185">Reference proteome</keyword>
<dbReference type="OrthoDB" id="10365924at2759"/>
<name>D8Q5P9_SCHCM</name>
<dbReference type="InParanoid" id="D8Q5P9"/>
<dbReference type="VEuPathDB" id="FungiDB:SCHCODRAFT_02625259"/>
<organism evidence="2">
    <name type="scientific">Schizophyllum commune (strain H4-8 / FGSC 9210)</name>
    <name type="common">Split gill fungus</name>
    <dbReference type="NCBI Taxonomy" id="578458"/>
    <lineage>
        <taxon>Eukaryota</taxon>
        <taxon>Fungi</taxon>
        <taxon>Dikarya</taxon>
        <taxon>Basidiomycota</taxon>
        <taxon>Agaricomycotina</taxon>
        <taxon>Agaricomycetes</taxon>
        <taxon>Agaricomycetidae</taxon>
        <taxon>Agaricales</taxon>
        <taxon>Schizophyllaceae</taxon>
        <taxon>Schizophyllum</taxon>
    </lineage>
</organism>
<accession>D8Q5P9</accession>
<sequence length="334" mass="36451">MTWRKLAAGAFVAGITSVLVLLRRRSEDDGFLGLDWLPVELTKSYWTPVPQLIWSSAHEGWCGRATLVKPLSDPERHLFTSNLLFMVTRLDTDGERVLLAVFTTPELREESPSHDKADCPVRTSLEGGTSTCQSVLQDFGDGEVESHVAVDGKGRIWRLAPQDFTAFRNLARTAKAEIGDITSYTVASGEDCTPVFFFIYPVPPSFGALSDNAVNRAGAAMVNPVYRDIHGGTTGDAGGGYNLLHDVDINAYTISCRKLARAQSSSAGSGEARDAMPGELPEALHELLGLAQKWPEDREADDETGDGTDSESLRATVACVERIRSWALKFRFPD</sequence>